<evidence type="ECO:0000313" key="2">
    <source>
        <dbReference type="Proteomes" id="UP000324222"/>
    </source>
</evidence>
<sequence length="200" mass="22320">MRIPVAPFPLLLRQMEQLHRPRQGGHIHRCQGRALYTFPPLRSATFLRAAGVMSSGITIFTFGSKLRFPFRRPPLPAPSLLRLLCCLTPQLYSESYWSAGLILVTSISCPVNMTVAPNTTKETLYILCLRANYAANHSSSSGHWAAILLHKSMKVMHSNDETDKITSCCKKDKPPQNTLSHPLILPPLCLSRRLKSVGTE</sequence>
<proteinExistence type="predicted"/>
<evidence type="ECO:0000313" key="1">
    <source>
        <dbReference type="EMBL" id="MPC23690.1"/>
    </source>
</evidence>
<name>A0A5B7DQ95_PORTR</name>
<organism evidence="1 2">
    <name type="scientific">Portunus trituberculatus</name>
    <name type="common">Swimming crab</name>
    <name type="synonym">Neptunus trituberculatus</name>
    <dbReference type="NCBI Taxonomy" id="210409"/>
    <lineage>
        <taxon>Eukaryota</taxon>
        <taxon>Metazoa</taxon>
        <taxon>Ecdysozoa</taxon>
        <taxon>Arthropoda</taxon>
        <taxon>Crustacea</taxon>
        <taxon>Multicrustacea</taxon>
        <taxon>Malacostraca</taxon>
        <taxon>Eumalacostraca</taxon>
        <taxon>Eucarida</taxon>
        <taxon>Decapoda</taxon>
        <taxon>Pleocyemata</taxon>
        <taxon>Brachyura</taxon>
        <taxon>Eubrachyura</taxon>
        <taxon>Portunoidea</taxon>
        <taxon>Portunidae</taxon>
        <taxon>Portuninae</taxon>
        <taxon>Portunus</taxon>
    </lineage>
</organism>
<accession>A0A5B7DQ95</accession>
<dbReference type="EMBL" id="VSRR010001240">
    <property type="protein sequence ID" value="MPC23690.1"/>
    <property type="molecule type" value="Genomic_DNA"/>
</dbReference>
<keyword evidence="2" id="KW-1185">Reference proteome</keyword>
<reference evidence="1 2" key="1">
    <citation type="submission" date="2019-05" db="EMBL/GenBank/DDBJ databases">
        <title>Another draft genome of Portunus trituberculatus and its Hox gene families provides insights of decapod evolution.</title>
        <authorList>
            <person name="Jeong J.-H."/>
            <person name="Song I."/>
            <person name="Kim S."/>
            <person name="Choi T."/>
            <person name="Kim D."/>
            <person name="Ryu S."/>
            <person name="Kim W."/>
        </authorList>
    </citation>
    <scope>NUCLEOTIDE SEQUENCE [LARGE SCALE GENOMIC DNA]</scope>
    <source>
        <tissue evidence="1">Muscle</tissue>
    </source>
</reference>
<dbReference type="Proteomes" id="UP000324222">
    <property type="component" value="Unassembled WGS sequence"/>
</dbReference>
<protein>
    <submittedName>
        <fullName evidence="1">Uncharacterized protein</fullName>
    </submittedName>
</protein>
<dbReference type="AlphaFoldDB" id="A0A5B7DQ95"/>
<comment type="caution">
    <text evidence="1">The sequence shown here is derived from an EMBL/GenBank/DDBJ whole genome shotgun (WGS) entry which is preliminary data.</text>
</comment>
<gene>
    <name evidence="1" type="ORF">E2C01_016750</name>
</gene>